<proteinExistence type="predicted"/>
<reference evidence="2 3" key="1">
    <citation type="submission" date="2018-12" db="EMBL/GenBank/DDBJ databases">
        <authorList>
            <consortium name="Pathogen Informatics"/>
        </authorList>
    </citation>
    <scope>NUCLEOTIDE SEQUENCE [LARGE SCALE GENOMIC DNA]</scope>
    <source>
        <strain evidence="2 3">NCTC9419</strain>
    </source>
</reference>
<gene>
    <name evidence="2" type="ORF">NCTC9419_01414</name>
</gene>
<dbReference type="EMBL" id="LR134155">
    <property type="protein sequence ID" value="VEA69925.1"/>
    <property type="molecule type" value="Genomic_DNA"/>
</dbReference>
<evidence type="ECO:0000256" key="1">
    <source>
        <dbReference type="SAM" id="Phobius"/>
    </source>
</evidence>
<dbReference type="AlphaFoldDB" id="A0A3S4H572"/>
<organism evidence="2 3">
    <name type="scientific">Serratia rubidaea</name>
    <name type="common">Serratia marinorubra</name>
    <dbReference type="NCBI Taxonomy" id="61652"/>
    <lineage>
        <taxon>Bacteria</taxon>
        <taxon>Pseudomonadati</taxon>
        <taxon>Pseudomonadota</taxon>
        <taxon>Gammaproteobacteria</taxon>
        <taxon>Enterobacterales</taxon>
        <taxon>Yersiniaceae</taxon>
        <taxon>Serratia</taxon>
    </lineage>
</organism>
<name>A0A3S4H572_SERRU</name>
<dbReference type="InterPro" id="IPR010351">
    <property type="entry name" value="DUF943"/>
</dbReference>
<protein>
    <submittedName>
        <fullName evidence="2">Enterobacterial putative membrane protein (DUF943)</fullName>
    </submittedName>
</protein>
<evidence type="ECO:0000313" key="3">
    <source>
        <dbReference type="Proteomes" id="UP000271603"/>
    </source>
</evidence>
<keyword evidence="1" id="KW-0472">Membrane</keyword>
<keyword evidence="1" id="KW-0812">Transmembrane</keyword>
<sequence length="156" mass="17974">MKGKCKVTFVALVVVILLGLLIWILVRPVKIVAVHKKGEFASVLVENFPLSDRGKMNWWLKNQKTLTEQYGIPAPAKDSYFYVTFWKFGDGYKEEGKYDRLCFDDMKPPKNCIEKDAVFSVSHSRNLGTVFTTYEGRYKLQENGEIVAYKSTFEAR</sequence>
<dbReference type="Proteomes" id="UP000271603">
    <property type="component" value="Chromosome"/>
</dbReference>
<feature type="transmembrane region" description="Helical" evidence="1">
    <location>
        <begin position="7"/>
        <end position="26"/>
    </location>
</feature>
<dbReference type="STRING" id="61652.AXX16_1362"/>
<keyword evidence="1" id="KW-1133">Transmembrane helix</keyword>
<dbReference type="Pfam" id="PF06092">
    <property type="entry name" value="DUF943"/>
    <property type="match status" value="1"/>
</dbReference>
<accession>A0A3S4H572</accession>
<evidence type="ECO:0000313" key="2">
    <source>
        <dbReference type="EMBL" id="VEA69925.1"/>
    </source>
</evidence>
<dbReference type="RefSeq" id="WP_015673750.1">
    <property type="nucleotide sequence ID" value="NZ_JACYQC010000008.1"/>
</dbReference>